<dbReference type="EMBL" id="JACEIK010000269">
    <property type="protein sequence ID" value="MCD7453853.1"/>
    <property type="molecule type" value="Genomic_DNA"/>
</dbReference>
<feature type="non-terminal residue" evidence="1">
    <location>
        <position position="1"/>
    </location>
</feature>
<evidence type="ECO:0000313" key="2">
    <source>
        <dbReference type="Proteomes" id="UP000823775"/>
    </source>
</evidence>
<proteinExistence type="predicted"/>
<gene>
    <name evidence="1" type="ORF">HAX54_022349</name>
</gene>
<dbReference type="Proteomes" id="UP000823775">
    <property type="component" value="Unassembled WGS sequence"/>
</dbReference>
<comment type="caution">
    <text evidence="1">The sequence shown here is derived from an EMBL/GenBank/DDBJ whole genome shotgun (WGS) entry which is preliminary data.</text>
</comment>
<reference evidence="1 2" key="1">
    <citation type="journal article" date="2021" name="BMC Genomics">
        <title>Datura genome reveals duplications of psychoactive alkaloid biosynthetic genes and high mutation rate following tissue culture.</title>
        <authorList>
            <person name="Rajewski A."/>
            <person name="Carter-House D."/>
            <person name="Stajich J."/>
            <person name="Litt A."/>
        </authorList>
    </citation>
    <scope>NUCLEOTIDE SEQUENCE [LARGE SCALE GENOMIC DNA]</scope>
    <source>
        <strain evidence="1">AR-01</strain>
    </source>
</reference>
<sequence>DNSGLNENEGLNFNLTNESTITEVAAVCAEFGDVIYVEASKAVMSAETYEIASVSKRGRNINKKVMSDYVTTAIKKKSRVSRK</sequence>
<accession>A0ABS8S4W5</accession>
<keyword evidence="2" id="KW-1185">Reference proteome</keyword>
<evidence type="ECO:0000313" key="1">
    <source>
        <dbReference type="EMBL" id="MCD7453853.1"/>
    </source>
</evidence>
<organism evidence="1 2">
    <name type="scientific">Datura stramonium</name>
    <name type="common">Jimsonweed</name>
    <name type="synonym">Common thornapple</name>
    <dbReference type="NCBI Taxonomy" id="4076"/>
    <lineage>
        <taxon>Eukaryota</taxon>
        <taxon>Viridiplantae</taxon>
        <taxon>Streptophyta</taxon>
        <taxon>Embryophyta</taxon>
        <taxon>Tracheophyta</taxon>
        <taxon>Spermatophyta</taxon>
        <taxon>Magnoliopsida</taxon>
        <taxon>eudicotyledons</taxon>
        <taxon>Gunneridae</taxon>
        <taxon>Pentapetalae</taxon>
        <taxon>asterids</taxon>
        <taxon>lamiids</taxon>
        <taxon>Solanales</taxon>
        <taxon>Solanaceae</taxon>
        <taxon>Solanoideae</taxon>
        <taxon>Datureae</taxon>
        <taxon>Datura</taxon>
    </lineage>
</organism>
<name>A0ABS8S4W5_DATST</name>
<protein>
    <submittedName>
        <fullName evidence="1">Uncharacterized protein</fullName>
    </submittedName>
</protein>